<protein>
    <submittedName>
        <fullName evidence="5">E3 ubiquitin-protein ligase pub1</fullName>
    </submittedName>
</protein>
<dbReference type="InterPro" id="IPR012677">
    <property type="entry name" value="Nucleotide-bd_a/b_plait_sf"/>
</dbReference>
<dbReference type="Proteomes" id="UP001345013">
    <property type="component" value="Unassembled WGS sequence"/>
</dbReference>
<evidence type="ECO:0000259" key="4">
    <source>
        <dbReference type="PROSITE" id="PS50102"/>
    </source>
</evidence>
<dbReference type="InterPro" id="IPR035979">
    <property type="entry name" value="RBD_domain_sf"/>
</dbReference>
<dbReference type="PANTHER" id="PTHR48027">
    <property type="entry name" value="HETEROGENEOUS NUCLEAR RIBONUCLEOPROTEIN 87F-RELATED"/>
    <property type="match status" value="1"/>
</dbReference>
<keyword evidence="1 2" id="KW-0694">RNA-binding</keyword>
<evidence type="ECO:0000256" key="2">
    <source>
        <dbReference type="PROSITE-ProRule" id="PRU00176"/>
    </source>
</evidence>
<organism evidence="5 6">
    <name type="scientific">Lithohypha guttulata</name>
    <dbReference type="NCBI Taxonomy" id="1690604"/>
    <lineage>
        <taxon>Eukaryota</taxon>
        <taxon>Fungi</taxon>
        <taxon>Dikarya</taxon>
        <taxon>Ascomycota</taxon>
        <taxon>Pezizomycotina</taxon>
        <taxon>Eurotiomycetes</taxon>
        <taxon>Chaetothyriomycetidae</taxon>
        <taxon>Chaetothyriales</taxon>
        <taxon>Trichomeriaceae</taxon>
        <taxon>Lithohypha</taxon>
    </lineage>
</organism>
<evidence type="ECO:0000256" key="3">
    <source>
        <dbReference type="SAM" id="MobiDB-lite"/>
    </source>
</evidence>
<dbReference type="SMART" id="SM00360">
    <property type="entry name" value="RRM"/>
    <property type="match status" value="1"/>
</dbReference>
<dbReference type="InterPro" id="IPR052462">
    <property type="entry name" value="SLIRP/GR-RBP-like"/>
</dbReference>
<evidence type="ECO:0000256" key="1">
    <source>
        <dbReference type="ARBA" id="ARBA00022884"/>
    </source>
</evidence>
<feature type="domain" description="RRM" evidence="4">
    <location>
        <begin position="140"/>
        <end position="218"/>
    </location>
</feature>
<feature type="region of interest" description="Disordered" evidence="3">
    <location>
        <begin position="55"/>
        <end position="92"/>
    </location>
</feature>
<evidence type="ECO:0000313" key="5">
    <source>
        <dbReference type="EMBL" id="KAK5100208.1"/>
    </source>
</evidence>
<proteinExistence type="predicted"/>
<dbReference type="SUPFAM" id="SSF54928">
    <property type="entry name" value="RNA-binding domain, RBD"/>
    <property type="match status" value="1"/>
</dbReference>
<name>A0ABR0KLY4_9EURO</name>
<accession>A0ABR0KLY4</accession>
<dbReference type="PROSITE" id="PS50102">
    <property type="entry name" value="RRM"/>
    <property type="match status" value="1"/>
</dbReference>
<sequence>MSVYVDTENATCLTCKRSLTVTVMGEFHCNTCMVFHRDYDNLKPAEKAGPEFDERYAKAGPTGSNGAESTSPFSNTSRVQLGDSQGRGTNGYTLEGLKHIDLRIVPGENRRAYHQPLQPQSGSTGQHESALRKLHTFNGSCILVENLSNEVNDRILLQAFSAFGSVTKARVTWDTETDRSRGYGFVTFKEHSEAEKALSWINGEWLGGRAFVTIHTNSRTYHHIGSLKQRS</sequence>
<feature type="compositionally biased region" description="Polar residues" evidence="3">
    <location>
        <begin position="62"/>
        <end position="92"/>
    </location>
</feature>
<dbReference type="Gene3D" id="3.30.70.330">
    <property type="match status" value="1"/>
</dbReference>
<dbReference type="Pfam" id="PF00076">
    <property type="entry name" value="RRM_1"/>
    <property type="match status" value="1"/>
</dbReference>
<evidence type="ECO:0000313" key="6">
    <source>
        <dbReference type="Proteomes" id="UP001345013"/>
    </source>
</evidence>
<keyword evidence="6" id="KW-1185">Reference proteome</keyword>
<dbReference type="EMBL" id="JAVRRG010000007">
    <property type="protein sequence ID" value="KAK5100208.1"/>
    <property type="molecule type" value="Genomic_DNA"/>
</dbReference>
<dbReference type="InterPro" id="IPR000504">
    <property type="entry name" value="RRM_dom"/>
</dbReference>
<gene>
    <name evidence="5" type="primary">PUB1_1</name>
    <name evidence="5" type="ORF">LTR24_001003</name>
</gene>
<comment type="caution">
    <text evidence="5">The sequence shown here is derived from an EMBL/GenBank/DDBJ whole genome shotgun (WGS) entry which is preliminary data.</text>
</comment>
<reference evidence="5 6" key="1">
    <citation type="submission" date="2023-08" db="EMBL/GenBank/DDBJ databases">
        <title>Black Yeasts Isolated from many extreme environments.</title>
        <authorList>
            <person name="Coleine C."/>
            <person name="Stajich J.E."/>
            <person name="Selbmann L."/>
        </authorList>
    </citation>
    <scope>NUCLEOTIDE SEQUENCE [LARGE SCALE GENOMIC DNA]</scope>
    <source>
        <strain evidence="5 6">CCFEE 5885</strain>
    </source>
</reference>